<protein>
    <recommendedName>
        <fullName evidence="3">Sigma-70-like protein</fullName>
    </recommendedName>
</protein>
<accession>A0A3N5BHJ0</accession>
<gene>
    <name evidence="1" type="ORF">EDD62_1710</name>
</gene>
<dbReference type="RefSeq" id="WP_123808622.1">
    <property type="nucleotide sequence ID" value="NZ_RKRK01000006.1"/>
</dbReference>
<sequence length="116" mass="14166">MGDYIREYSPEVVRNFFEQYYEFRTYVEKAHVAHVEIWVDIHDALEDVELNENEREAFYLYYLNEETRGNKTEELCLRTNMKRVTFGRNIRRSLAKITNELEGTNYTYTDIEIREF</sequence>
<dbReference type="AlphaFoldDB" id="A0A3N5BHJ0"/>
<name>A0A3N5BHJ0_9BACL</name>
<comment type="caution">
    <text evidence="1">The sequence shown here is derived from an EMBL/GenBank/DDBJ whole genome shotgun (WGS) entry which is preliminary data.</text>
</comment>
<organism evidence="1 2">
    <name type="scientific">Abyssicoccus albus</name>
    <dbReference type="NCBI Taxonomy" id="1817405"/>
    <lineage>
        <taxon>Bacteria</taxon>
        <taxon>Bacillati</taxon>
        <taxon>Bacillota</taxon>
        <taxon>Bacilli</taxon>
        <taxon>Bacillales</taxon>
        <taxon>Abyssicoccaceae</taxon>
    </lineage>
</organism>
<dbReference type="Proteomes" id="UP000277108">
    <property type="component" value="Unassembled WGS sequence"/>
</dbReference>
<evidence type="ECO:0008006" key="3">
    <source>
        <dbReference type="Google" id="ProtNLM"/>
    </source>
</evidence>
<dbReference type="EMBL" id="RKRK01000006">
    <property type="protein sequence ID" value="RPF54750.1"/>
    <property type="molecule type" value="Genomic_DNA"/>
</dbReference>
<reference evidence="1 2" key="1">
    <citation type="submission" date="2018-11" db="EMBL/GenBank/DDBJ databases">
        <title>Genomic Encyclopedia of Type Strains, Phase IV (KMG-IV): sequencing the most valuable type-strain genomes for metagenomic binning, comparative biology and taxonomic classification.</title>
        <authorList>
            <person name="Goeker M."/>
        </authorList>
    </citation>
    <scope>NUCLEOTIDE SEQUENCE [LARGE SCALE GENOMIC DNA]</scope>
    <source>
        <strain evidence="1 2">DSM 29158</strain>
    </source>
</reference>
<proteinExistence type="predicted"/>
<keyword evidence="2" id="KW-1185">Reference proteome</keyword>
<evidence type="ECO:0000313" key="2">
    <source>
        <dbReference type="Proteomes" id="UP000277108"/>
    </source>
</evidence>
<evidence type="ECO:0000313" key="1">
    <source>
        <dbReference type="EMBL" id="RPF54750.1"/>
    </source>
</evidence>